<reference evidence="2" key="1">
    <citation type="submission" date="2022-06" db="EMBL/GenBank/DDBJ databases">
        <title>Aquibacillus sp. a new bacterium isolated from soil saline samples.</title>
        <authorList>
            <person name="Galisteo C."/>
            <person name="De La Haba R."/>
            <person name="Sanchez-Porro C."/>
            <person name="Ventosa A."/>
        </authorList>
    </citation>
    <scope>NUCLEOTIDE SEQUENCE</scope>
    <source>
        <strain evidence="2">3ASR75-54</strain>
    </source>
</reference>
<dbReference type="EMBL" id="JAMQKC010000038">
    <property type="protein sequence ID" value="MDC3418661.1"/>
    <property type="molecule type" value="Genomic_DNA"/>
</dbReference>
<keyword evidence="3" id="KW-1185">Reference proteome</keyword>
<comment type="caution">
    <text evidence="2">The sequence shown here is derived from an EMBL/GenBank/DDBJ whole genome shotgun (WGS) entry which is preliminary data.</text>
</comment>
<evidence type="ECO:0000313" key="3">
    <source>
        <dbReference type="Proteomes" id="UP001145069"/>
    </source>
</evidence>
<organism evidence="2 3">
    <name type="scientific">Aquibacillus salsiterrae</name>
    <dbReference type="NCBI Taxonomy" id="2950439"/>
    <lineage>
        <taxon>Bacteria</taxon>
        <taxon>Bacillati</taxon>
        <taxon>Bacillota</taxon>
        <taxon>Bacilli</taxon>
        <taxon>Bacillales</taxon>
        <taxon>Bacillaceae</taxon>
        <taxon>Aquibacillus</taxon>
    </lineage>
</organism>
<accession>A0A9X4AG77</accession>
<gene>
    <name evidence="2" type="ORF">NC799_17535</name>
</gene>
<sequence>MELQLDLIPFHYYNTLGFDVELIDYIDHVDDLIVLEKVKPLYKDGGRPPVDPRTYFRMHYLYFTMPEITSFRQLCDQLINPKNQAWRNFIVLMFKKAIYVQGGSMPFFRHNISEYSVNYTTSK</sequence>
<feature type="domain" description="Transposase InsH N-terminal" evidence="1">
    <location>
        <begin position="28"/>
        <end position="95"/>
    </location>
</feature>
<dbReference type="InterPro" id="IPR008490">
    <property type="entry name" value="Transposase_InsH_N"/>
</dbReference>
<dbReference type="Proteomes" id="UP001145069">
    <property type="component" value="Unassembled WGS sequence"/>
</dbReference>
<name>A0A9X4AG77_9BACI</name>
<dbReference type="AlphaFoldDB" id="A0A9X4AG77"/>
<dbReference type="Pfam" id="PF05598">
    <property type="entry name" value="DUF772"/>
    <property type="match status" value="1"/>
</dbReference>
<evidence type="ECO:0000259" key="1">
    <source>
        <dbReference type="Pfam" id="PF05598"/>
    </source>
</evidence>
<proteinExistence type="predicted"/>
<protein>
    <recommendedName>
        <fullName evidence="1">Transposase InsH N-terminal domain-containing protein</fullName>
    </recommendedName>
</protein>
<dbReference type="RefSeq" id="WP_272447740.1">
    <property type="nucleotide sequence ID" value="NZ_JAMQKC010000038.1"/>
</dbReference>
<evidence type="ECO:0000313" key="2">
    <source>
        <dbReference type="EMBL" id="MDC3418661.1"/>
    </source>
</evidence>